<dbReference type="InterPro" id="IPR000391">
    <property type="entry name" value="Rng_hydr_dOase-bsu"/>
</dbReference>
<dbReference type="PANTHER" id="PTHR41534">
    <property type="entry name" value="BLR3401 PROTEIN"/>
    <property type="match status" value="1"/>
</dbReference>
<gene>
    <name evidence="3" type="ORF">GGR25_004372</name>
</gene>
<dbReference type="RefSeq" id="WP_183400968.1">
    <property type="nucleotide sequence ID" value="NZ_JACIDS010000006.1"/>
</dbReference>
<protein>
    <submittedName>
        <fullName evidence="3">3-phenylpropionate/trans-cinnamate dioxygenase beta subunit</fullName>
        <ecNumber evidence="3">1.14.12.19</ecNumber>
    </submittedName>
</protein>
<keyword evidence="3" id="KW-0223">Dioxygenase</keyword>
<dbReference type="GO" id="GO:0008695">
    <property type="term" value="F:3-phenylpropionate dioxygenase activity"/>
    <property type="evidence" value="ECO:0007669"/>
    <property type="project" value="UniProtKB-EC"/>
</dbReference>
<comment type="caution">
    <text evidence="3">The sequence shown here is derived from an EMBL/GenBank/DDBJ whole genome shotgun (WGS) entry which is preliminary data.</text>
</comment>
<dbReference type="AlphaFoldDB" id="A0A840ASR4"/>
<dbReference type="NCBIfam" id="NF042947">
    <property type="entry name" value="3PPDioc_HcaF"/>
    <property type="match status" value="1"/>
</dbReference>
<keyword evidence="4" id="KW-1185">Reference proteome</keyword>
<organism evidence="3 4">
    <name type="scientific">Kaistia hirudinis</name>
    <dbReference type="NCBI Taxonomy" id="1293440"/>
    <lineage>
        <taxon>Bacteria</taxon>
        <taxon>Pseudomonadati</taxon>
        <taxon>Pseudomonadota</taxon>
        <taxon>Alphaproteobacteria</taxon>
        <taxon>Hyphomicrobiales</taxon>
        <taxon>Kaistiaceae</taxon>
        <taxon>Kaistia</taxon>
    </lineage>
</organism>
<evidence type="ECO:0000313" key="4">
    <source>
        <dbReference type="Proteomes" id="UP000553963"/>
    </source>
</evidence>
<dbReference type="EC" id="1.14.12.19" evidence="3"/>
<accession>A0A840ASR4</accession>
<reference evidence="3 4" key="1">
    <citation type="submission" date="2020-08" db="EMBL/GenBank/DDBJ databases">
        <title>Genomic Encyclopedia of Type Strains, Phase IV (KMG-IV): sequencing the most valuable type-strain genomes for metagenomic binning, comparative biology and taxonomic classification.</title>
        <authorList>
            <person name="Goeker M."/>
        </authorList>
    </citation>
    <scope>NUCLEOTIDE SEQUENCE [LARGE SCALE GENOMIC DNA]</scope>
    <source>
        <strain evidence="3 4">DSM 25966</strain>
    </source>
</reference>
<dbReference type="GO" id="GO:0019380">
    <property type="term" value="P:3-phenylpropionate catabolic process"/>
    <property type="evidence" value="ECO:0007669"/>
    <property type="project" value="TreeGrafter"/>
</dbReference>
<evidence type="ECO:0000256" key="1">
    <source>
        <dbReference type="ARBA" id="ARBA00009570"/>
    </source>
</evidence>
<dbReference type="CDD" id="cd00667">
    <property type="entry name" value="ring_hydroxylating_dioxygenases_beta"/>
    <property type="match status" value="1"/>
</dbReference>
<comment type="similarity">
    <text evidence="1">Belongs to the bacterial ring-hydroxylating dioxygenase beta subunit family.</text>
</comment>
<dbReference type="EMBL" id="JACIDS010000006">
    <property type="protein sequence ID" value="MBB3933299.1"/>
    <property type="molecule type" value="Genomic_DNA"/>
</dbReference>
<evidence type="ECO:0000256" key="2">
    <source>
        <dbReference type="ARBA" id="ARBA00023002"/>
    </source>
</evidence>
<sequence length="192" mass="22721">MSDLAILEKPAVANEKLEKLAAEIVRVPLELQREIEQFLYFEASLLDDWRFRDWLELFAEDVSYVLMTNTQSQTRDRRRGVHPPLTYIFNEDKYQLERRVARLETGMAWAEEPPSRTRHLVANLRVLSYDGEVVETASNYHIHRASKQTDLYSFVGTRRDKLRRVGSTWQIFERRMELDQFVLVAPNICILF</sequence>
<dbReference type="PANTHER" id="PTHR41534:SF2">
    <property type="entry name" value="3-PHENYLPROPIONATE_CINNAMIC ACID DIOXYGENASE SUBUNIT BETA"/>
    <property type="match status" value="1"/>
</dbReference>
<proteinExistence type="inferred from homology"/>
<name>A0A840ASR4_9HYPH</name>
<dbReference type="Proteomes" id="UP000553963">
    <property type="component" value="Unassembled WGS sequence"/>
</dbReference>
<dbReference type="Gene3D" id="3.10.450.50">
    <property type="match status" value="1"/>
</dbReference>
<evidence type="ECO:0000313" key="3">
    <source>
        <dbReference type="EMBL" id="MBB3933299.1"/>
    </source>
</evidence>
<dbReference type="SUPFAM" id="SSF54427">
    <property type="entry name" value="NTF2-like"/>
    <property type="match status" value="1"/>
</dbReference>
<dbReference type="InterPro" id="IPR054881">
    <property type="entry name" value="3PPDioc_HcaF"/>
</dbReference>
<keyword evidence="2 3" id="KW-0560">Oxidoreductase</keyword>
<dbReference type="NCBIfam" id="NF007479">
    <property type="entry name" value="PRK10069.1"/>
    <property type="match status" value="1"/>
</dbReference>
<dbReference type="Pfam" id="PF00866">
    <property type="entry name" value="Ring_hydroxyl_B"/>
    <property type="match status" value="1"/>
</dbReference>
<dbReference type="InterPro" id="IPR032710">
    <property type="entry name" value="NTF2-like_dom_sf"/>
</dbReference>